<dbReference type="SUPFAM" id="SSF50156">
    <property type="entry name" value="PDZ domain-like"/>
    <property type="match status" value="1"/>
</dbReference>
<evidence type="ECO:0000313" key="6">
    <source>
        <dbReference type="EMBL" id="MBL4952189.1"/>
    </source>
</evidence>
<dbReference type="RefSeq" id="WP_202653467.1">
    <property type="nucleotide sequence ID" value="NZ_JAESWB010000134.1"/>
</dbReference>
<dbReference type="PRINTS" id="PR00834">
    <property type="entry name" value="PROTEASES2C"/>
</dbReference>
<dbReference type="InterPro" id="IPR009003">
    <property type="entry name" value="Peptidase_S1_PA"/>
</dbReference>
<evidence type="ECO:0000256" key="1">
    <source>
        <dbReference type="ARBA" id="ARBA00010541"/>
    </source>
</evidence>
<reference evidence="6 7" key="1">
    <citation type="submission" date="2021-01" db="EMBL/GenBank/DDBJ databases">
        <title>Genome public.</title>
        <authorList>
            <person name="Liu C."/>
            <person name="Sun Q."/>
        </authorList>
    </citation>
    <scope>NUCLEOTIDE SEQUENCE [LARGE SCALE GENOMIC DNA]</scope>
    <source>
        <strain evidence="6 7">YIM B02564</strain>
    </source>
</reference>
<proteinExistence type="inferred from homology"/>
<gene>
    <name evidence="6" type="ORF">JK635_08180</name>
</gene>
<dbReference type="Gene3D" id="2.30.42.10">
    <property type="match status" value="1"/>
</dbReference>
<dbReference type="PANTHER" id="PTHR43343">
    <property type="entry name" value="PEPTIDASE S12"/>
    <property type="match status" value="1"/>
</dbReference>
<protein>
    <submittedName>
        <fullName evidence="6">Serine protease</fullName>
    </submittedName>
</protein>
<evidence type="ECO:0000256" key="2">
    <source>
        <dbReference type="ARBA" id="ARBA00022670"/>
    </source>
</evidence>
<comment type="similarity">
    <text evidence="1">Belongs to the peptidase S1C family.</text>
</comment>
<dbReference type="Pfam" id="PF13180">
    <property type="entry name" value="PDZ_2"/>
    <property type="match status" value="1"/>
</dbReference>
<dbReference type="Proteomes" id="UP000623967">
    <property type="component" value="Unassembled WGS sequence"/>
</dbReference>
<organism evidence="6 7">
    <name type="scientific">Neobacillus paridis</name>
    <dbReference type="NCBI Taxonomy" id="2803862"/>
    <lineage>
        <taxon>Bacteria</taxon>
        <taxon>Bacillati</taxon>
        <taxon>Bacillota</taxon>
        <taxon>Bacilli</taxon>
        <taxon>Bacillales</taxon>
        <taxon>Bacillaceae</taxon>
        <taxon>Neobacillus</taxon>
    </lineage>
</organism>
<comment type="caution">
    <text evidence="6">The sequence shown here is derived from an EMBL/GenBank/DDBJ whole genome shotgun (WGS) entry which is preliminary data.</text>
</comment>
<keyword evidence="2 6" id="KW-0645">Protease</keyword>
<evidence type="ECO:0000313" key="7">
    <source>
        <dbReference type="Proteomes" id="UP000623967"/>
    </source>
</evidence>
<evidence type="ECO:0000259" key="5">
    <source>
        <dbReference type="Pfam" id="PF13180"/>
    </source>
</evidence>
<evidence type="ECO:0000256" key="3">
    <source>
        <dbReference type="ARBA" id="ARBA00022801"/>
    </source>
</evidence>
<dbReference type="Pfam" id="PF13365">
    <property type="entry name" value="Trypsin_2"/>
    <property type="match status" value="1"/>
</dbReference>
<keyword evidence="3" id="KW-0378">Hydrolase</keyword>
<dbReference type="EMBL" id="JAESWB010000134">
    <property type="protein sequence ID" value="MBL4952189.1"/>
    <property type="molecule type" value="Genomic_DNA"/>
</dbReference>
<dbReference type="InterPro" id="IPR001940">
    <property type="entry name" value="Peptidase_S1C"/>
</dbReference>
<accession>A0ABS1TMG5</accession>
<dbReference type="InterPro" id="IPR051201">
    <property type="entry name" value="Chloro_Bact_Ser_Proteases"/>
</dbReference>
<dbReference type="InterPro" id="IPR001478">
    <property type="entry name" value="PDZ"/>
</dbReference>
<dbReference type="SUPFAM" id="SSF50494">
    <property type="entry name" value="Trypsin-like serine proteases"/>
    <property type="match status" value="1"/>
</dbReference>
<dbReference type="InterPro" id="IPR036034">
    <property type="entry name" value="PDZ_sf"/>
</dbReference>
<dbReference type="PANTHER" id="PTHR43343:SF3">
    <property type="entry name" value="PROTEASE DO-LIKE 8, CHLOROPLASTIC"/>
    <property type="match status" value="1"/>
</dbReference>
<sequence>MYSLSPKSFIISIILSAMLGSTFTLFIQQFQARPIPTHQTISILKQNPPSIVNAVETSKRAVVGISVMRKNQSDGNPLTETGGGSGIYFDSSKGYIVTNSHVIEGADDVEVVLYDGSKVRAKVIGSDFFYDLAVLQVDPIIFYQKGIAPAILGDSTKLKQGETAIVIGNPLGEDFAQTVTAGIISSTNRKYPMKDEYGNTFWERVVLQTDAPINPGNSGGALINKKGEVIGVNNAKIAEQHVEGMGFAIPISQAKPILAQLIENGSVIRPALGIEAYTLQDLMETSRPNVPVQEGAVILHVSKETTQSGLKEGDCIVKLADRDVKNIVDLRTILFSHLPNEIVTVEFFRGNKKMTLQVKLIPLNLDKK</sequence>
<dbReference type="GO" id="GO:0006508">
    <property type="term" value="P:proteolysis"/>
    <property type="evidence" value="ECO:0007669"/>
    <property type="project" value="UniProtKB-KW"/>
</dbReference>
<evidence type="ECO:0000256" key="4">
    <source>
        <dbReference type="ARBA" id="ARBA00022825"/>
    </source>
</evidence>
<keyword evidence="7" id="KW-1185">Reference proteome</keyword>
<name>A0ABS1TMG5_9BACI</name>
<keyword evidence="4" id="KW-0720">Serine protease</keyword>
<dbReference type="Gene3D" id="2.40.10.10">
    <property type="entry name" value="Trypsin-like serine proteases"/>
    <property type="match status" value="2"/>
</dbReference>
<dbReference type="GO" id="GO:0008233">
    <property type="term" value="F:peptidase activity"/>
    <property type="evidence" value="ECO:0007669"/>
    <property type="project" value="UniProtKB-KW"/>
</dbReference>
<feature type="domain" description="PDZ" evidence="5">
    <location>
        <begin position="271"/>
        <end position="360"/>
    </location>
</feature>
<dbReference type="InterPro" id="IPR043504">
    <property type="entry name" value="Peptidase_S1_PA_chymotrypsin"/>
</dbReference>